<dbReference type="Proteomes" id="UP000199169">
    <property type="component" value="Unassembled WGS sequence"/>
</dbReference>
<name>A0A1A8XJZ2_9PROT</name>
<reference evidence="1 2" key="1">
    <citation type="submission" date="2016-06" db="EMBL/GenBank/DDBJ databases">
        <authorList>
            <person name="Kjaerup R.B."/>
            <person name="Dalgaard T.S."/>
            <person name="Juul-Madsen H.R."/>
        </authorList>
    </citation>
    <scope>NUCLEOTIDE SEQUENCE [LARGE SCALE GENOMIC DNA]</scope>
    <source>
        <strain evidence="1">3</strain>
    </source>
</reference>
<evidence type="ECO:0000313" key="2">
    <source>
        <dbReference type="Proteomes" id="UP000199169"/>
    </source>
</evidence>
<accession>A0A1A8XJZ2</accession>
<keyword evidence="2" id="KW-1185">Reference proteome</keyword>
<sequence length="82" mass="8924">MAHFEHVKAGMSKDEVLCVISPSGSQWTQSYPRSNALACSWLFCNSWSSQEFFDVMFDATSGIVRSTGLHPVGGTQPPPCGQ</sequence>
<organism evidence="1 2">
    <name type="scientific">Candidatus Accumulibacter aalborgensis</name>
    <dbReference type="NCBI Taxonomy" id="1860102"/>
    <lineage>
        <taxon>Bacteria</taxon>
        <taxon>Pseudomonadati</taxon>
        <taxon>Pseudomonadota</taxon>
        <taxon>Betaproteobacteria</taxon>
        <taxon>Candidatus Accumulibacter</taxon>
    </lineage>
</organism>
<dbReference type="STRING" id="1860102.ACCAA_180012"/>
<protein>
    <submittedName>
        <fullName evidence="1">Uncharacterized protein</fullName>
    </submittedName>
</protein>
<evidence type="ECO:0000313" key="1">
    <source>
        <dbReference type="EMBL" id="SBT04717.1"/>
    </source>
</evidence>
<dbReference type="EMBL" id="FLQX01000090">
    <property type="protein sequence ID" value="SBT04717.1"/>
    <property type="molecule type" value="Genomic_DNA"/>
</dbReference>
<gene>
    <name evidence="1" type="ORF">ACCAA_180012</name>
</gene>
<dbReference type="AlphaFoldDB" id="A0A1A8XJZ2"/>
<proteinExistence type="predicted"/>